<evidence type="ECO:0000313" key="3">
    <source>
        <dbReference type="EMBL" id="KAG6786731.1"/>
    </source>
</evidence>
<evidence type="ECO:0000313" key="4">
    <source>
        <dbReference type="Proteomes" id="UP000886885"/>
    </source>
</evidence>
<name>A0A8X8AH55_POPTO</name>
<dbReference type="GO" id="GO:0003677">
    <property type="term" value="F:DNA binding"/>
    <property type="evidence" value="ECO:0007669"/>
    <property type="project" value="InterPro"/>
</dbReference>
<feature type="region of interest" description="Disordered" evidence="1">
    <location>
        <begin position="295"/>
        <end position="343"/>
    </location>
</feature>
<feature type="region of interest" description="Disordered" evidence="1">
    <location>
        <begin position="1"/>
        <end position="29"/>
    </location>
</feature>
<protein>
    <recommendedName>
        <fullName evidence="2">NAC domain-containing protein</fullName>
    </recommendedName>
</protein>
<dbReference type="Proteomes" id="UP000886885">
    <property type="component" value="Chromosome 2A"/>
</dbReference>
<proteinExistence type="predicted"/>
<feature type="compositionally biased region" description="Polar residues" evidence="1">
    <location>
        <begin position="303"/>
        <end position="317"/>
    </location>
</feature>
<evidence type="ECO:0000256" key="1">
    <source>
        <dbReference type="SAM" id="MobiDB-lite"/>
    </source>
</evidence>
<dbReference type="EMBL" id="JAAWWB010000003">
    <property type="protein sequence ID" value="KAG6786731.1"/>
    <property type="molecule type" value="Genomic_DNA"/>
</dbReference>
<feature type="domain" description="NAC" evidence="2">
    <location>
        <begin position="127"/>
        <end position="277"/>
    </location>
</feature>
<dbReference type="InterPro" id="IPR003441">
    <property type="entry name" value="NAC-dom"/>
</dbReference>
<dbReference type="Pfam" id="PF02365">
    <property type="entry name" value="NAM"/>
    <property type="match status" value="1"/>
</dbReference>
<evidence type="ECO:0000259" key="2">
    <source>
        <dbReference type="PROSITE" id="PS51005"/>
    </source>
</evidence>
<dbReference type="AlphaFoldDB" id="A0A8X8AH55"/>
<dbReference type="GO" id="GO:0006355">
    <property type="term" value="P:regulation of DNA-templated transcription"/>
    <property type="evidence" value="ECO:0007669"/>
    <property type="project" value="InterPro"/>
</dbReference>
<dbReference type="OrthoDB" id="10313452at2759"/>
<comment type="caution">
    <text evidence="3">The sequence shown here is derived from an EMBL/GenBank/DDBJ whole genome shotgun (WGS) entry which is preliminary data.</text>
</comment>
<accession>A0A8X8AH55</accession>
<gene>
    <name evidence="3" type="ORF">POTOM_008341</name>
</gene>
<keyword evidence="4" id="KW-1185">Reference proteome</keyword>
<sequence length="727" mass="80627">MLGGAKVMGSDTEELRKQQVPVGSKKESPPLPGDWINLVAKSKAQALHRVSCSLRRASKTSTSEPVNIPDYCRRGAVAGATPLSCFQLPTEVSASPFFQDQIPVLGRVMNSDFSSVMADPLSLMQLMKAGFKFQPSPEELIINYLVPKSRGGIVEGVPMAEVNLCEHEPWDLPNRSIINLADQEWYFFCPRDLKYKKKSRLCNRKTKAGYWKSTCKIKPIMAGHTKKNIGVMKTLAFYKKARPKDVRTGWMIYEFDIVTNSSLSKKGQYVLCRLENRSDERIKKGEQNHLMASVSVSEAVPGQSMTSDSENQNSSEMVVSLASDDSELSHHVGSDSGNQNSSELTPARLVSELSHYMASDFRNQNSCKTGSNLAYDGSGSCHSTAFNSETQCLNQPTVGSVCIVNKNHYMAFDLENQNPNELLTADSVSTVNKNHYMAFDLENQNPNELLTVDSVYTVSKNHYMAFDLENQNPNELPTVDSVYTVSKNHYMAFDLENQNPNELPTVDSAYTVSNNHYMAFDSEYQNPNELLTADSVYDVSESQYMSFDSENQNLNIINSTSTYENSLMASHGFENKNPPFPPGGECGPSVVMPFKFINQSTYDESELSSLLAPDFGNQNLDKEINLPAFDEGEWSSLTAIPSDFGNENPSKKADISTHEEGYSSYLTGPFSENNLADVSLPDVSPELVAGAQEAIFEQKKSLNTVLQPPVCVEESHSYMDYDTSTST</sequence>
<dbReference type="PROSITE" id="PS51005">
    <property type="entry name" value="NAC"/>
    <property type="match status" value="1"/>
</dbReference>
<dbReference type="PANTHER" id="PTHR31744">
    <property type="entry name" value="PROTEIN CUP-SHAPED COTYLEDON 2-RELATED"/>
    <property type="match status" value="1"/>
</dbReference>
<reference evidence="3" key="1">
    <citation type="journal article" date="2020" name="bioRxiv">
        <title>Hybrid origin of Populus tomentosa Carr. identified through genome sequencing and phylogenomic analysis.</title>
        <authorList>
            <person name="An X."/>
            <person name="Gao K."/>
            <person name="Chen Z."/>
            <person name="Li J."/>
            <person name="Yang X."/>
            <person name="Yang X."/>
            <person name="Zhou J."/>
            <person name="Guo T."/>
            <person name="Zhao T."/>
            <person name="Huang S."/>
            <person name="Miao D."/>
            <person name="Khan W.U."/>
            <person name="Rao P."/>
            <person name="Ye M."/>
            <person name="Lei B."/>
            <person name="Liao W."/>
            <person name="Wang J."/>
            <person name="Ji L."/>
            <person name="Li Y."/>
            <person name="Guo B."/>
            <person name="Mustafa N.S."/>
            <person name="Li S."/>
            <person name="Yun Q."/>
            <person name="Keller S.R."/>
            <person name="Mao J."/>
            <person name="Zhang R."/>
            <person name="Strauss S.H."/>
        </authorList>
    </citation>
    <scope>NUCLEOTIDE SEQUENCE</scope>
    <source>
        <strain evidence="3">GM15</strain>
        <tissue evidence="3">Leaf</tissue>
    </source>
</reference>
<organism evidence="3 4">
    <name type="scientific">Populus tomentosa</name>
    <name type="common">Chinese white poplar</name>
    <dbReference type="NCBI Taxonomy" id="118781"/>
    <lineage>
        <taxon>Eukaryota</taxon>
        <taxon>Viridiplantae</taxon>
        <taxon>Streptophyta</taxon>
        <taxon>Embryophyta</taxon>
        <taxon>Tracheophyta</taxon>
        <taxon>Spermatophyta</taxon>
        <taxon>Magnoliopsida</taxon>
        <taxon>eudicotyledons</taxon>
        <taxon>Gunneridae</taxon>
        <taxon>Pentapetalae</taxon>
        <taxon>rosids</taxon>
        <taxon>fabids</taxon>
        <taxon>Malpighiales</taxon>
        <taxon>Salicaceae</taxon>
        <taxon>Saliceae</taxon>
        <taxon>Populus</taxon>
    </lineage>
</organism>